<name>A0AAW2X1V4_9LAMI</name>
<dbReference type="Pfam" id="PF01388">
    <property type="entry name" value="ARID"/>
    <property type="match status" value="1"/>
</dbReference>
<dbReference type="SMART" id="SM00501">
    <property type="entry name" value="BRIGHT"/>
    <property type="match status" value="1"/>
</dbReference>
<dbReference type="InterPro" id="IPR036431">
    <property type="entry name" value="ARID_dom_sf"/>
</dbReference>
<dbReference type="EMBL" id="JACGWN010000006">
    <property type="protein sequence ID" value="KAL0447970.1"/>
    <property type="molecule type" value="Genomic_DNA"/>
</dbReference>
<gene>
    <name evidence="2" type="ORF">Slati_1924900</name>
</gene>
<reference evidence="2" key="2">
    <citation type="journal article" date="2024" name="Plant">
        <title>Genomic evolution and insights into agronomic trait innovations of Sesamum species.</title>
        <authorList>
            <person name="Miao H."/>
            <person name="Wang L."/>
            <person name="Qu L."/>
            <person name="Liu H."/>
            <person name="Sun Y."/>
            <person name="Le M."/>
            <person name="Wang Q."/>
            <person name="Wei S."/>
            <person name="Zheng Y."/>
            <person name="Lin W."/>
            <person name="Duan Y."/>
            <person name="Cao H."/>
            <person name="Xiong S."/>
            <person name="Wang X."/>
            <person name="Wei L."/>
            <person name="Li C."/>
            <person name="Ma Q."/>
            <person name="Ju M."/>
            <person name="Zhao R."/>
            <person name="Li G."/>
            <person name="Mu C."/>
            <person name="Tian Q."/>
            <person name="Mei H."/>
            <person name="Zhang T."/>
            <person name="Gao T."/>
            <person name="Zhang H."/>
        </authorList>
    </citation>
    <scope>NUCLEOTIDE SEQUENCE</scope>
    <source>
        <strain evidence="2">KEN1</strain>
    </source>
</reference>
<dbReference type="CDD" id="cd16100">
    <property type="entry name" value="ARID"/>
    <property type="match status" value="1"/>
</dbReference>
<accession>A0AAW2X1V4</accession>
<sequence>MDLFTFPTKLQAIHQLQARSAPCDPKTFRLEYSRFLEEHCGKKAKKRVVFEGEDLDLCKLFNAVKRFGGYDNVVKLKKWGRFLGLYGREERSLSVQSMFCLSCIVSIWLTMKSIIVN</sequence>
<protein>
    <recommendedName>
        <fullName evidence="1">ARID domain-containing protein</fullName>
    </recommendedName>
</protein>
<proteinExistence type="predicted"/>
<reference evidence="2" key="1">
    <citation type="submission" date="2020-06" db="EMBL/GenBank/DDBJ databases">
        <authorList>
            <person name="Li T."/>
            <person name="Hu X."/>
            <person name="Zhang T."/>
            <person name="Song X."/>
            <person name="Zhang H."/>
            <person name="Dai N."/>
            <person name="Sheng W."/>
            <person name="Hou X."/>
            <person name="Wei L."/>
        </authorList>
    </citation>
    <scope>NUCLEOTIDE SEQUENCE</scope>
    <source>
        <strain evidence="2">KEN1</strain>
        <tissue evidence="2">Leaf</tissue>
    </source>
</reference>
<dbReference type="GO" id="GO:0003677">
    <property type="term" value="F:DNA binding"/>
    <property type="evidence" value="ECO:0007669"/>
    <property type="project" value="InterPro"/>
</dbReference>
<evidence type="ECO:0000313" key="2">
    <source>
        <dbReference type="EMBL" id="KAL0447970.1"/>
    </source>
</evidence>
<dbReference type="InterPro" id="IPR001606">
    <property type="entry name" value="ARID_dom"/>
</dbReference>
<organism evidence="2">
    <name type="scientific">Sesamum latifolium</name>
    <dbReference type="NCBI Taxonomy" id="2727402"/>
    <lineage>
        <taxon>Eukaryota</taxon>
        <taxon>Viridiplantae</taxon>
        <taxon>Streptophyta</taxon>
        <taxon>Embryophyta</taxon>
        <taxon>Tracheophyta</taxon>
        <taxon>Spermatophyta</taxon>
        <taxon>Magnoliopsida</taxon>
        <taxon>eudicotyledons</taxon>
        <taxon>Gunneridae</taxon>
        <taxon>Pentapetalae</taxon>
        <taxon>asterids</taxon>
        <taxon>lamiids</taxon>
        <taxon>Lamiales</taxon>
        <taxon>Pedaliaceae</taxon>
        <taxon>Sesamum</taxon>
    </lineage>
</organism>
<dbReference type="SUPFAM" id="SSF46774">
    <property type="entry name" value="ARID-like"/>
    <property type="match status" value="1"/>
</dbReference>
<dbReference type="AlphaFoldDB" id="A0AAW2X1V4"/>
<feature type="domain" description="ARID" evidence="1">
    <location>
        <begin position="22"/>
        <end position="117"/>
    </location>
</feature>
<dbReference type="PROSITE" id="PS51011">
    <property type="entry name" value="ARID"/>
    <property type="match status" value="1"/>
</dbReference>
<comment type="caution">
    <text evidence="2">The sequence shown here is derived from an EMBL/GenBank/DDBJ whole genome shotgun (WGS) entry which is preliminary data.</text>
</comment>
<dbReference type="Gene3D" id="1.10.150.60">
    <property type="entry name" value="ARID DNA-binding domain"/>
    <property type="match status" value="1"/>
</dbReference>
<evidence type="ECO:0000259" key="1">
    <source>
        <dbReference type="PROSITE" id="PS51011"/>
    </source>
</evidence>